<feature type="repeat" description="ANK" evidence="3">
    <location>
        <begin position="23"/>
        <end position="51"/>
    </location>
</feature>
<sequence length="80" mass="8766">AVSDIECLVEKLGAESLSARDEWGYTPAHWAALDGNVEVMRYLVERAAPVDLPCLGTQGPRPIHWACRKGHTAVVQVLLQ</sequence>
<dbReference type="PANTHER" id="PTHR24161">
    <property type="entry name" value="ANK_REP_REGION DOMAIN-CONTAINING PROTEIN-RELATED"/>
    <property type="match status" value="1"/>
</dbReference>
<dbReference type="InterPro" id="IPR002110">
    <property type="entry name" value="Ankyrin_rpt"/>
</dbReference>
<name>A0A482WHU7_LAOST</name>
<dbReference type="Pfam" id="PF12796">
    <property type="entry name" value="Ank_2"/>
    <property type="match status" value="1"/>
</dbReference>
<dbReference type="PROSITE" id="PS50297">
    <property type="entry name" value="ANK_REP_REGION"/>
    <property type="match status" value="2"/>
</dbReference>
<evidence type="ECO:0000256" key="2">
    <source>
        <dbReference type="ARBA" id="ARBA00023043"/>
    </source>
</evidence>
<evidence type="ECO:0000313" key="4">
    <source>
        <dbReference type="EMBL" id="RZF33074.1"/>
    </source>
</evidence>
<dbReference type="GO" id="GO:0000139">
    <property type="term" value="C:Golgi membrane"/>
    <property type="evidence" value="ECO:0007669"/>
    <property type="project" value="TreeGrafter"/>
</dbReference>
<dbReference type="Gene3D" id="1.25.40.20">
    <property type="entry name" value="Ankyrin repeat-containing domain"/>
    <property type="match status" value="1"/>
</dbReference>
<accession>A0A482WHU7</accession>
<dbReference type="InParanoid" id="A0A482WHU7"/>
<reference evidence="4 5" key="1">
    <citation type="journal article" date="2017" name="Gigascience">
        <title>Genome sequence of the small brown planthopper, Laodelphax striatellus.</title>
        <authorList>
            <person name="Zhu J."/>
            <person name="Jiang F."/>
            <person name="Wang X."/>
            <person name="Yang P."/>
            <person name="Bao Y."/>
            <person name="Zhao W."/>
            <person name="Wang W."/>
            <person name="Lu H."/>
            <person name="Wang Q."/>
            <person name="Cui N."/>
            <person name="Li J."/>
            <person name="Chen X."/>
            <person name="Luo L."/>
            <person name="Yu J."/>
            <person name="Kang L."/>
            <person name="Cui F."/>
        </authorList>
    </citation>
    <scope>NUCLEOTIDE SEQUENCE [LARGE SCALE GENOMIC DNA]</scope>
    <source>
        <strain evidence="4">Lst14</strain>
    </source>
</reference>
<feature type="repeat" description="ANK" evidence="3">
    <location>
        <begin position="58"/>
        <end position="80"/>
    </location>
</feature>
<dbReference type="SUPFAM" id="SSF48403">
    <property type="entry name" value="Ankyrin repeat"/>
    <property type="match status" value="1"/>
</dbReference>
<dbReference type="EMBL" id="QKKF02034967">
    <property type="protein sequence ID" value="RZF33074.1"/>
    <property type="molecule type" value="Genomic_DNA"/>
</dbReference>
<feature type="non-terminal residue" evidence="4">
    <location>
        <position position="1"/>
    </location>
</feature>
<evidence type="ECO:0000313" key="5">
    <source>
        <dbReference type="Proteomes" id="UP000291343"/>
    </source>
</evidence>
<keyword evidence="5" id="KW-1185">Reference proteome</keyword>
<dbReference type="SMART" id="SM00248">
    <property type="entry name" value="ANK"/>
    <property type="match status" value="1"/>
</dbReference>
<dbReference type="InterPro" id="IPR036770">
    <property type="entry name" value="Ankyrin_rpt-contain_sf"/>
</dbReference>
<feature type="non-terminal residue" evidence="4">
    <location>
        <position position="80"/>
    </location>
</feature>
<dbReference type="PANTHER" id="PTHR24161:SF17">
    <property type="entry name" value="PALMITOYLTRANSFERASE"/>
    <property type="match status" value="1"/>
</dbReference>
<protein>
    <submittedName>
        <fullName evidence="4">Uncharacterized protein</fullName>
    </submittedName>
</protein>
<dbReference type="STRING" id="195883.A0A482WHU7"/>
<comment type="caution">
    <text evidence="4">The sequence shown here is derived from an EMBL/GenBank/DDBJ whole genome shotgun (WGS) entry which is preliminary data.</text>
</comment>
<dbReference type="Proteomes" id="UP000291343">
    <property type="component" value="Unassembled WGS sequence"/>
</dbReference>
<dbReference type="AlphaFoldDB" id="A0A482WHU7"/>
<evidence type="ECO:0000256" key="1">
    <source>
        <dbReference type="ARBA" id="ARBA00022737"/>
    </source>
</evidence>
<keyword evidence="1" id="KW-0677">Repeat</keyword>
<dbReference type="OrthoDB" id="163438at2759"/>
<evidence type="ECO:0000256" key="3">
    <source>
        <dbReference type="PROSITE-ProRule" id="PRU00023"/>
    </source>
</evidence>
<gene>
    <name evidence="4" type="ORF">LSTR_LSTR016988</name>
</gene>
<dbReference type="GO" id="GO:0016409">
    <property type="term" value="F:palmitoyltransferase activity"/>
    <property type="evidence" value="ECO:0007669"/>
    <property type="project" value="TreeGrafter"/>
</dbReference>
<keyword evidence="2 3" id="KW-0040">ANK repeat</keyword>
<dbReference type="PROSITE" id="PS50088">
    <property type="entry name" value="ANK_REPEAT"/>
    <property type="match status" value="2"/>
</dbReference>
<proteinExistence type="predicted"/>
<organism evidence="4 5">
    <name type="scientific">Laodelphax striatellus</name>
    <name type="common">Small brown planthopper</name>
    <name type="synonym">Delphax striatella</name>
    <dbReference type="NCBI Taxonomy" id="195883"/>
    <lineage>
        <taxon>Eukaryota</taxon>
        <taxon>Metazoa</taxon>
        <taxon>Ecdysozoa</taxon>
        <taxon>Arthropoda</taxon>
        <taxon>Hexapoda</taxon>
        <taxon>Insecta</taxon>
        <taxon>Pterygota</taxon>
        <taxon>Neoptera</taxon>
        <taxon>Paraneoptera</taxon>
        <taxon>Hemiptera</taxon>
        <taxon>Auchenorrhyncha</taxon>
        <taxon>Fulgoroidea</taxon>
        <taxon>Delphacidae</taxon>
        <taxon>Criomorphinae</taxon>
        <taxon>Laodelphax</taxon>
    </lineage>
</organism>